<dbReference type="SUPFAM" id="SSF109604">
    <property type="entry name" value="HD-domain/PDEase-like"/>
    <property type="match status" value="1"/>
</dbReference>
<dbReference type="Proteomes" id="UP000433309">
    <property type="component" value="Unassembled WGS sequence"/>
</dbReference>
<protein>
    <submittedName>
        <fullName evidence="2">HDOD domain-containing protein</fullName>
    </submittedName>
</protein>
<keyword evidence="3" id="KW-1185">Reference proteome</keyword>
<dbReference type="EMBL" id="WKJK01000024">
    <property type="protein sequence ID" value="MRW94226.1"/>
    <property type="molecule type" value="Genomic_DNA"/>
</dbReference>
<dbReference type="InterPro" id="IPR052340">
    <property type="entry name" value="RNase_Y/CdgJ"/>
</dbReference>
<feature type="domain" description="HDOD" evidence="1">
    <location>
        <begin position="19"/>
        <end position="214"/>
    </location>
</feature>
<dbReference type="PANTHER" id="PTHR33525:SF6">
    <property type="entry name" value="HDOD DOMAIN-CONTAINING PROTEIN"/>
    <property type="match status" value="1"/>
</dbReference>
<evidence type="ECO:0000313" key="2">
    <source>
        <dbReference type="EMBL" id="MRW94226.1"/>
    </source>
</evidence>
<evidence type="ECO:0000259" key="1">
    <source>
        <dbReference type="PROSITE" id="PS51833"/>
    </source>
</evidence>
<organism evidence="2 3">
    <name type="scientific">Duganella guangzhouensis</name>
    <dbReference type="NCBI Taxonomy" id="2666084"/>
    <lineage>
        <taxon>Bacteria</taxon>
        <taxon>Pseudomonadati</taxon>
        <taxon>Pseudomonadota</taxon>
        <taxon>Betaproteobacteria</taxon>
        <taxon>Burkholderiales</taxon>
        <taxon>Oxalobacteraceae</taxon>
        <taxon>Telluria group</taxon>
        <taxon>Duganella</taxon>
    </lineage>
</organism>
<dbReference type="PANTHER" id="PTHR33525">
    <property type="match status" value="1"/>
</dbReference>
<name>A0A6I2LBU3_9BURK</name>
<dbReference type="AlphaFoldDB" id="A0A6I2LBU3"/>
<dbReference type="PROSITE" id="PS51833">
    <property type="entry name" value="HDOD"/>
    <property type="match status" value="1"/>
</dbReference>
<reference evidence="2 3" key="1">
    <citation type="submission" date="2019-11" db="EMBL/GenBank/DDBJ databases">
        <title>Novel species isolated from a subtropical stream in China.</title>
        <authorList>
            <person name="Lu H."/>
        </authorList>
    </citation>
    <scope>NUCLEOTIDE SEQUENCE [LARGE SCALE GENOMIC DNA]</scope>
    <source>
        <strain evidence="2 3">FT80W</strain>
    </source>
</reference>
<sequence>MSPASQLALDEVVRHIHDLPSLPAVVAELLSSMEQDDVDLHYLASRIARDQALTAKTLRLANSSFYGMPSKVNSIQQAMAVLGLHSVRTLVTACGVIGAVPPSPAVPLDFHTFWREAVATAVWARALARHLRQSPDTAFTAGLLHNLGTLVLATRFPAQYAAVPAWRHEHQDASVAEAELAVFGVDHAQAGSALAAHWKFPPAIQDAIRQQHCANAGGLALVVGLAQQLAEPSETGAEQRELAWATLALGDEQRQQLSQSCPLQVSDMCQILVN</sequence>
<dbReference type="RefSeq" id="WP_154383097.1">
    <property type="nucleotide sequence ID" value="NZ_WKJK01000024.1"/>
</dbReference>
<dbReference type="InterPro" id="IPR013976">
    <property type="entry name" value="HDOD"/>
</dbReference>
<gene>
    <name evidence="2" type="ORF">GJ699_30055</name>
</gene>
<comment type="caution">
    <text evidence="2">The sequence shown here is derived from an EMBL/GenBank/DDBJ whole genome shotgun (WGS) entry which is preliminary data.</text>
</comment>
<dbReference type="Pfam" id="PF08668">
    <property type="entry name" value="HDOD"/>
    <property type="match status" value="1"/>
</dbReference>
<accession>A0A6I2LBU3</accession>
<proteinExistence type="predicted"/>
<evidence type="ECO:0000313" key="3">
    <source>
        <dbReference type="Proteomes" id="UP000433309"/>
    </source>
</evidence>
<dbReference type="Gene3D" id="1.10.3210.10">
    <property type="entry name" value="Hypothetical protein af1432"/>
    <property type="match status" value="1"/>
</dbReference>